<proteinExistence type="predicted"/>
<organism evidence="1 2">
    <name type="scientific">Leptothoe spongobia TAU-MAC 1115</name>
    <dbReference type="NCBI Taxonomy" id="1967444"/>
    <lineage>
        <taxon>Bacteria</taxon>
        <taxon>Bacillati</taxon>
        <taxon>Cyanobacteriota</taxon>
        <taxon>Cyanophyceae</taxon>
        <taxon>Nodosilineales</taxon>
        <taxon>Cymatolegaceae</taxon>
        <taxon>Leptothoe</taxon>
        <taxon>Leptothoe spongobia</taxon>
    </lineage>
</organism>
<reference evidence="1" key="2">
    <citation type="journal article" date="2021" name="Mar. Drugs">
        <title>Genome Reduction and Secondary Metabolism of the Marine Sponge-Associated Cyanobacterium Leptothoe.</title>
        <authorList>
            <person name="Konstantinou D."/>
            <person name="Popin R.V."/>
            <person name="Fewer D.P."/>
            <person name="Sivonen K."/>
            <person name="Gkelis S."/>
        </authorList>
    </citation>
    <scope>NUCLEOTIDE SEQUENCE</scope>
    <source>
        <strain evidence="1">TAU-MAC 1115</strain>
    </source>
</reference>
<dbReference type="PANTHER" id="PTHR35690">
    <property type="entry name" value="OS01G0363500 PROTEIN"/>
    <property type="match status" value="1"/>
</dbReference>
<evidence type="ECO:0000313" key="1">
    <source>
        <dbReference type="EMBL" id="MBT9317076.1"/>
    </source>
</evidence>
<dbReference type="AlphaFoldDB" id="A0A947DJF1"/>
<dbReference type="EMBL" id="JADOES010000037">
    <property type="protein sequence ID" value="MBT9317076.1"/>
    <property type="molecule type" value="Genomic_DNA"/>
</dbReference>
<sequence>MNENAAVLDQAVTAQQTGSSMPPKASDLVTTLQATEKSTKTNYVLNDLAGTWRLCFITGTKKTRQKAGVALGAGRYLPKLIKIQLEYQASSDDRGVVHNSVGLGPLKLALTGPVKFWSKARCLAFDFTQMQVSMGGFTVYQGRIKPEEANQEFYQQPLKEQAFFKYFWVTEQGIAARGRGGGLALWYREEG</sequence>
<dbReference type="RefSeq" id="WP_215610135.1">
    <property type="nucleotide sequence ID" value="NZ_JADOES010000037.1"/>
</dbReference>
<reference evidence="1" key="1">
    <citation type="submission" date="2020-11" db="EMBL/GenBank/DDBJ databases">
        <authorList>
            <person name="Konstantinou D."/>
            <person name="Gkelis S."/>
            <person name="Popin R."/>
            <person name="Fewer D."/>
            <person name="Sivonen K."/>
        </authorList>
    </citation>
    <scope>NUCLEOTIDE SEQUENCE</scope>
    <source>
        <strain evidence="1">TAU-MAC 1115</strain>
    </source>
</reference>
<dbReference type="Proteomes" id="UP000717364">
    <property type="component" value="Unassembled WGS sequence"/>
</dbReference>
<evidence type="ECO:0008006" key="3">
    <source>
        <dbReference type="Google" id="ProtNLM"/>
    </source>
</evidence>
<comment type="caution">
    <text evidence="1">The sequence shown here is derived from an EMBL/GenBank/DDBJ whole genome shotgun (WGS) entry which is preliminary data.</text>
</comment>
<name>A0A947DJF1_9CYAN</name>
<evidence type="ECO:0000313" key="2">
    <source>
        <dbReference type="Proteomes" id="UP000717364"/>
    </source>
</evidence>
<dbReference type="PANTHER" id="PTHR35690:SF1">
    <property type="entry name" value="OS01G0363500 PROTEIN"/>
    <property type="match status" value="1"/>
</dbReference>
<keyword evidence="2" id="KW-1185">Reference proteome</keyword>
<gene>
    <name evidence="1" type="ORF">IXB50_16755</name>
</gene>
<protein>
    <recommendedName>
        <fullName evidence="3">Plastid lipid-associated protein/fibrillin conserved domain-containing protein</fullName>
    </recommendedName>
</protein>
<accession>A0A947DJF1</accession>